<dbReference type="RefSeq" id="WP_231743913.1">
    <property type="nucleotide sequence ID" value="NZ_CP037423.1"/>
</dbReference>
<dbReference type="SUPFAM" id="SSF54523">
    <property type="entry name" value="Pili subunits"/>
    <property type="match status" value="1"/>
</dbReference>
<dbReference type="PROSITE" id="PS00409">
    <property type="entry name" value="PROKAR_NTER_METHYL"/>
    <property type="match status" value="1"/>
</dbReference>
<keyword evidence="2" id="KW-1133">Transmembrane helix</keyword>
<dbReference type="AlphaFoldDB" id="A0A518I1E5"/>
<dbReference type="InterPro" id="IPR045584">
    <property type="entry name" value="Pilin-like"/>
</dbReference>
<dbReference type="KEGG" id="snep:Enr13x_68510"/>
<feature type="compositionally biased region" description="Low complexity" evidence="1">
    <location>
        <begin position="90"/>
        <end position="100"/>
    </location>
</feature>
<feature type="region of interest" description="Disordered" evidence="1">
    <location>
        <begin position="75"/>
        <end position="102"/>
    </location>
</feature>
<evidence type="ECO:0000313" key="5">
    <source>
        <dbReference type="Proteomes" id="UP000319004"/>
    </source>
</evidence>
<evidence type="ECO:0000313" key="4">
    <source>
        <dbReference type="EMBL" id="QDV46942.1"/>
    </source>
</evidence>
<dbReference type="EMBL" id="CP037423">
    <property type="protein sequence ID" value="QDV46942.1"/>
    <property type="molecule type" value="Genomic_DNA"/>
</dbReference>
<dbReference type="Pfam" id="PF07596">
    <property type="entry name" value="SBP_bac_10"/>
    <property type="match status" value="1"/>
</dbReference>
<proteinExistence type="predicted"/>
<evidence type="ECO:0000256" key="1">
    <source>
        <dbReference type="SAM" id="MobiDB-lite"/>
    </source>
</evidence>
<dbReference type="PANTHER" id="PTHR30093:SF2">
    <property type="entry name" value="TYPE II SECRETION SYSTEM PROTEIN H"/>
    <property type="match status" value="1"/>
</dbReference>
<evidence type="ECO:0000259" key="3">
    <source>
        <dbReference type="Pfam" id="PF07596"/>
    </source>
</evidence>
<dbReference type="Pfam" id="PF07963">
    <property type="entry name" value="N_methyl"/>
    <property type="match status" value="1"/>
</dbReference>
<dbReference type="InterPro" id="IPR027558">
    <property type="entry name" value="Pre_pil_HX9DG_C"/>
</dbReference>
<dbReference type="NCBIfam" id="TIGR04294">
    <property type="entry name" value="pre_pil_HX9DG"/>
    <property type="match status" value="1"/>
</dbReference>
<organism evidence="4 5">
    <name type="scientific">Stieleria neptunia</name>
    <dbReference type="NCBI Taxonomy" id="2527979"/>
    <lineage>
        <taxon>Bacteria</taxon>
        <taxon>Pseudomonadati</taxon>
        <taxon>Planctomycetota</taxon>
        <taxon>Planctomycetia</taxon>
        <taxon>Pirellulales</taxon>
        <taxon>Pirellulaceae</taxon>
        <taxon>Stieleria</taxon>
    </lineage>
</organism>
<feature type="transmembrane region" description="Helical" evidence="2">
    <location>
        <begin position="21"/>
        <end position="43"/>
    </location>
</feature>
<dbReference type="Gene3D" id="3.30.700.10">
    <property type="entry name" value="Glycoprotein, Type 4 Pilin"/>
    <property type="match status" value="1"/>
</dbReference>
<keyword evidence="2" id="KW-0472">Membrane</keyword>
<name>A0A518I1E5_9BACT</name>
<dbReference type="InterPro" id="IPR011453">
    <property type="entry name" value="DUF1559"/>
</dbReference>
<keyword evidence="5" id="KW-1185">Reference proteome</keyword>
<dbReference type="PANTHER" id="PTHR30093">
    <property type="entry name" value="GENERAL SECRETION PATHWAY PROTEIN G"/>
    <property type="match status" value="1"/>
</dbReference>
<dbReference type="NCBIfam" id="TIGR02532">
    <property type="entry name" value="IV_pilin_GFxxxE"/>
    <property type="match status" value="1"/>
</dbReference>
<dbReference type="InterPro" id="IPR012902">
    <property type="entry name" value="N_methyl_site"/>
</dbReference>
<protein>
    <submittedName>
        <fullName evidence="4">Putative major pilin subunit</fullName>
    </submittedName>
</protein>
<evidence type="ECO:0000256" key="2">
    <source>
        <dbReference type="SAM" id="Phobius"/>
    </source>
</evidence>
<sequence length="420" mass="45177">MIAVKKRHKSDARPSLQRGFTLVELLVVIAIIGILVGLLLPAVQAAREAARRMSCSNNFKQIGIGLHNYHSAFKRLPKHGTGTPSGNGGNPEAPNPGAAPRSSNRLEVSWLVSMLPYVEQQGLWDQIGNPLTDASTGALFPPMGPCPRRSLAQHANARYEPWLTEIPMFRCPSDPGVGLPAQGRSNYMACVGDSMRSWHGGRSDSGADFGGAAGPLHRQASCRGVFIHRYDSKFRDILDGLSNTIAAGEIASSLGDNDVRTRAALAPSGRDTIWLPGGVQQCDVYIDPERPRFWLSTATFTNPHGPGGHAEQKRGYRWAHSRSLWGMCTTISPPNSPLCTDWNNFNAGILPPSSRHQGGCHILLADGSIRFITDSIEAGDQTSAQVGRDTDMVPPGSKSPFGLWGALGTRASNEVISADF</sequence>
<accession>A0A518I1E5</accession>
<reference evidence="4 5" key="1">
    <citation type="submission" date="2019-03" db="EMBL/GenBank/DDBJ databases">
        <title>Deep-cultivation of Planctomycetes and their phenomic and genomic characterization uncovers novel biology.</title>
        <authorList>
            <person name="Wiegand S."/>
            <person name="Jogler M."/>
            <person name="Boedeker C."/>
            <person name="Pinto D."/>
            <person name="Vollmers J."/>
            <person name="Rivas-Marin E."/>
            <person name="Kohn T."/>
            <person name="Peeters S.H."/>
            <person name="Heuer A."/>
            <person name="Rast P."/>
            <person name="Oberbeckmann S."/>
            <person name="Bunk B."/>
            <person name="Jeske O."/>
            <person name="Meyerdierks A."/>
            <person name="Storesund J.E."/>
            <person name="Kallscheuer N."/>
            <person name="Luecker S."/>
            <person name="Lage O.M."/>
            <person name="Pohl T."/>
            <person name="Merkel B.J."/>
            <person name="Hornburger P."/>
            <person name="Mueller R.-W."/>
            <person name="Bruemmer F."/>
            <person name="Labrenz M."/>
            <person name="Spormann A.M."/>
            <person name="Op den Camp H."/>
            <person name="Overmann J."/>
            <person name="Amann R."/>
            <person name="Jetten M.S.M."/>
            <person name="Mascher T."/>
            <person name="Medema M.H."/>
            <person name="Devos D.P."/>
            <person name="Kaster A.-K."/>
            <person name="Ovreas L."/>
            <person name="Rohde M."/>
            <person name="Galperin M.Y."/>
            <person name="Jogler C."/>
        </authorList>
    </citation>
    <scope>NUCLEOTIDE SEQUENCE [LARGE SCALE GENOMIC DNA]</scope>
    <source>
        <strain evidence="4 5">Enr13</strain>
    </source>
</reference>
<keyword evidence="2" id="KW-0812">Transmembrane</keyword>
<feature type="domain" description="DUF1559" evidence="3">
    <location>
        <begin position="44"/>
        <end position="378"/>
    </location>
</feature>
<dbReference type="Proteomes" id="UP000319004">
    <property type="component" value="Chromosome"/>
</dbReference>
<gene>
    <name evidence="4" type="ORF">Enr13x_68510</name>
</gene>